<dbReference type="InterPro" id="IPR025846">
    <property type="entry name" value="TBL_N"/>
</dbReference>
<evidence type="ECO:0000256" key="2">
    <source>
        <dbReference type="ARBA" id="ARBA00007727"/>
    </source>
</evidence>
<reference evidence="11" key="2">
    <citation type="submission" date="2025-08" db="UniProtKB">
        <authorList>
            <consortium name="RefSeq"/>
        </authorList>
    </citation>
    <scope>IDENTIFICATION</scope>
    <source>
        <tissue evidence="11">Leaves</tissue>
    </source>
</reference>
<name>A0A6P6VI06_COFAR</name>
<sequence length="458" mass="52852">MHTEITSERDQSRLKMKPTSKVCRRIHEHYLIDKEKLLTLVNRRPSFLIYSLCFTILLSFYVLCASNSLRFAFNSTHGHHFDQRNSLVQPGNDDEKCDLFTGRWIRDVRGPLYTNFSCKTLPYQRNCLLHGRTDKDFLHWRWKPDQCELPVFNLRSFLNIVQGKTMAFIGDSLARNQMESLLCLLSAEETPNQVYRDAEDRTATCHFPRHNFTIIVLWTQFLVSASEIIVNGSATGGFHLHLDKIDESWVQKLSAIDYAIISDGQWFFRPNYLYEGGRFVGCIYCQETNVTDLGPGFAIQKAFRLALKHINDCNNCPRIVTILRTFSPSQFENGGWNTGGTCTRTSPLAPEEIKDGGGLDWYYRRIQLAEIDSARKLGEKKGNAFDILDVTRAMLMRPDGHPGLHWGNQWMKGYSDCIHWCLPGPIDTWNDFLLQVLRRQSRNPLGSRTHGSRFIGRR</sequence>
<evidence type="ECO:0000256" key="1">
    <source>
        <dbReference type="ARBA" id="ARBA00004167"/>
    </source>
</evidence>
<dbReference type="Proteomes" id="UP001652660">
    <property type="component" value="Chromosome 7e"/>
</dbReference>
<dbReference type="GO" id="GO:0005794">
    <property type="term" value="C:Golgi apparatus"/>
    <property type="evidence" value="ECO:0007669"/>
    <property type="project" value="TreeGrafter"/>
</dbReference>
<evidence type="ECO:0000313" key="10">
    <source>
        <dbReference type="Proteomes" id="UP001652660"/>
    </source>
</evidence>
<dbReference type="GO" id="GO:0016020">
    <property type="term" value="C:membrane"/>
    <property type="evidence" value="ECO:0007669"/>
    <property type="project" value="UniProtKB-SubCell"/>
</dbReference>
<keyword evidence="3 7" id="KW-0812">Transmembrane</keyword>
<dbReference type="OrthoDB" id="630188at2759"/>
<evidence type="ECO:0000259" key="9">
    <source>
        <dbReference type="Pfam" id="PF14416"/>
    </source>
</evidence>
<dbReference type="PANTHER" id="PTHR32285">
    <property type="entry name" value="PROTEIN TRICHOME BIREFRINGENCE-LIKE 9-RELATED"/>
    <property type="match status" value="1"/>
</dbReference>
<evidence type="ECO:0000313" key="11">
    <source>
        <dbReference type="RefSeq" id="XP_027102170.2"/>
    </source>
</evidence>
<dbReference type="AlphaFoldDB" id="A0A6P6VI06"/>
<evidence type="ECO:0000256" key="4">
    <source>
        <dbReference type="ARBA" id="ARBA00022968"/>
    </source>
</evidence>
<proteinExistence type="inferred from homology"/>
<feature type="domain" description="Trichome birefringence-like C-terminal" evidence="8">
    <location>
        <begin position="149"/>
        <end position="435"/>
    </location>
</feature>
<dbReference type="GO" id="GO:0016413">
    <property type="term" value="F:O-acetyltransferase activity"/>
    <property type="evidence" value="ECO:0007669"/>
    <property type="project" value="InterPro"/>
</dbReference>
<comment type="subcellular location">
    <subcellularLocation>
        <location evidence="1">Membrane</location>
        <topology evidence="1">Single-pass membrane protein</topology>
    </subcellularLocation>
</comment>
<evidence type="ECO:0000259" key="8">
    <source>
        <dbReference type="Pfam" id="PF13839"/>
    </source>
</evidence>
<keyword evidence="5 7" id="KW-1133">Transmembrane helix</keyword>
<evidence type="ECO:0000256" key="5">
    <source>
        <dbReference type="ARBA" id="ARBA00022989"/>
    </source>
</evidence>
<evidence type="ECO:0000256" key="6">
    <source>
        <dbReference type="ARBA" id="ARBA00023136"/>
    </source>
</evidence>
<organism evidence="10 11">
    <name type="scientific">Coffea arabica</name>
    <name type="common">Arabian coffee</name>
    <dbReference type="NCBI Taxonomy" id="13443"/>
    <lineage>
        <taxon>Eukaryota</taxon>
        <taxon>Viridiplantae</taxon>
        <taxon>Streptophyta</taxon>
        <taxon>Embryophyta</taxon>
        <taxon>Tracheophyta</taxon>
        <taxon>Spermatophyta</taxon>
        <taxon>Magnoliopsida</taxon>
        <taxon>eudicotyledons</taxon>
        <taxon>Gunneridae</taxon>
        <taxon>Pentapetalae</taxon>
        <taxon>asterids</taxon>
        <taxon>lamiids</taxon>
        <taxon>Gentianales</taxon>
        <taxon>Rubiaceae</taxon>
        <taxon>Ixoroideae</taxon>
        <taxon>Gardenieae complex</taxon>
        <taxon>Bertiereae - Coffeeae clade</taxon>
        <taxon>Coffeeae</taxon>
        <taxon>Coffea</taxon>
    </lineage>
</organism>
<evidence type="ECO:0000256" key="7">
    <source>
        <dbReference type="SAM" id="Phobius"/>
    </source>
</evidence>
<gene>
    <name evidence="11" type="primary">LOC113723111</name>
</gene>
<feature type="domain" description="Trichome birefringence-like N-terminal" evidence="9">
    <location>
        <begin position="95"/>
        <end position="148"/>
    </location>
</feature>
<reference evidence="10" key="1">
    <citation type="journal article" date="2025" name="Foods">
        <title>Unveiling the Microbial Signatures of Arabica Coffee Cherries: Insights into Ripeness Specific Diversity, Functional Traits, and Implications for Quality and Safety.</title>
        <authorList>
            <consortium name="RefSeq"/>
            <person name="Tenea G.N."/>
            <person name="Cifuentes V."/>
            <person name="Reyes P."/>
            <person name="Cevallos-Vallejos M."/>
        </authorList>
    </citation>
    <scope>NUCLEOTIDE SEQUENCE [LARGE SCALE GENOMIC DNA]</scope>
</reference>
<dbReference type="Pfam" id="PF14416">
    <property type="entry name" value="PMR5N"/>
    <property type="match status" value="1"/>
</dbReference>
<comment type="similarity">
    <text evidence="2">Belongs to the PC-esterase family. TBL subfamily.</text>
</comment>
<dbReference type="Pfam" id="PF13839">
    <property type="entry name" value="PC-Esterase"/>
    <property type="match status" value="1"/>
</dbReference>
<dbReference type="RefSeq" id="XP_027102170.2">
    <property type="nucleotide sequence ID" value="XM_027246369.2"/>
</dbReference>
<dbReference type="InterPro" id="IPR026057">
    <property type="entry name" value="TBL_C"/>
</dbReference>
<keyword evidence="4" id="KW-0735">Signal-anchor</keyword>
<dbReference type="InterPro" id="IPR029962">
    <property type="entry name" value="TBL"/>
</dbReference>
<dbReference type="GeneID" id="113723111"/>
<keyword evidence="6 7" id="KW-0472">Membrane</keyword>
<evidence type="ECO:0000256" key="3">
    <source>
        <dbReference type="ARBA" id="ARBA00022692"/>
    </source>
</evidence>
<accession>A0A6P6VI06</accession>
<protein>
    <submittedName>
        <fullName evidence="11">Xyloglucan O-acetyltransferase 4-like</fullName>
    </submittedName>
</protein>
<dbReference type="PANTHER" id="PTHR32285:SF28">
    <property type="entry name" value="XYLOGLUCAN O-ACETYLTRANSFERASE 2"/>
    <property type="match status" value="1"/>
</dbReference>
<keyword evidence="10" id="KW-1185">Reference proteome</keyword>
<feature type="transmembrane region" description="Helical" evidence="7">
    <location>
        <begin position="47"/>
        <end position="64"/>
    </location>
</feature>